<accession>A0A2S5T9C8</accession>
<dbReference type="RefSeq" id="WP_104355748.1">
    <property type="nucleotide sequence ID" value="NZ_CP064338.1"/>
</dbReference>
<protein>
    <submittedName>
        <fullName evidence="1">DUF1269 domain-containing protein</fullName>
    </submittedName>
</protein>
<dbReference type="Proteomes" id="UP000239406">
    <property type="component" value="Unassembled WGS sequence"/>
</dbReference>
<dbReference type="AlphaFoldDB" id="A0A2S5T9C8"/>
<reference evidence="1 2" key="1">
    <citation type="submission" date="2018-02" db="EMBL/GenBank/DDBJ databases">
        <title>Reclassifiation of [Polyangium] brachysporum DSM 7029 as Guopingzhaonella breviflexa gen. nov., sp. nov., a member of the family Comamonadaceae.</title>
        <authorList>
            <person name="Tang B."/>
        </authorList>
    </citation>
    <scope>NUCLEOTIDE SEQUENCE [LARGE SCALE GENOMIC DNA]</scope>
    <source>
        <strain evidence="1 2">DSM 15344</strain>
    </source>
</reference>
<proteinExistence type="predicted"/>
<dbReference type="EMBL" id="PSNY01000001">
    <property type="protein sequence ID" value="PPE71556.1"/>
    <property type="molecule type" value="Genomic_DNA"/>
</dbReference>
<keyword evidence="2" id="KW-1185">Reference proteome</keyword>
<comment type="caution">
    <text evidence="1">The sequence shown here is derived from an EMBL/GenBank/DDBJ whole genome shotgun (WGS) entry which is preliminary data.</text>
</comment>
<sequence length="171" mass="18058">MSRRIYWLVPDVASAQQVLKDLLLARITERQIHFVGRDGMDLSGLPTANILQTSDVVRAAQMGLVVGGATGAAAGVLAAVWFPIVGDTPQWGIAAVLAMIGGGFGAWAASMIGVSTPSGRLRRFEGAIEQGQILLMVDVPASRVKEIEKLLGASHPEAKFEGEEPNIPAFP</sequence>
<gene>
    <name evidence="1" type="ORF">C1702_00730</name>
</gene>
<organism evidence="1 2">
    <name type="scientific">Caldimonas thermodepolymerans</name>
    <dbReference type="NCBI Taxonomy" id="215580"/>
    <lineage>
        <taxon>Bacteria</taxon>
        <taxon>Pseudomonadati</taxon>
        <taxon>Pseudomonadota</taxon>
        <taxon>Betaproteobacteria</taxon>
        <taxon>Burkholderiales</taxon>
        <taxon>Sphaerotilaceae</taxon>
        <taxon>Caldimonas</taxon>
    </lineage>
</organism>
<evidence type="ECO:0000313" key="2">
    <source>
        <dbReference type="Proteomes" id="UP000239406"/>
    </source>
</evidence>
<evidence type="ECO:0000313" key="1">
    <source>
        <dbReference type="EMBL" id="PPE71556.1"/>
    </source>
</evidence>
<name>A0A2S5T9C8_9BURK</name>